<proteinExistence type="predicted"/>
<dbReference type="Proteomes" id="UP001177021">
    <property type="component" value="Unassembled WGS sequence"/>
</dbReference>
<gene>
    <name evidence="1" type="ORF">MILVUS5_LOCUS8789</name>
</gene>
<comment type="caution">
    <text evidence="1">The sequence shown here is derived from an EMBL/GenBank/DDBJ whole genome shotgun (WGS) entry which is preliminary data.</text>
</comment>
<keyword evidence="2" id="KW-1185">Reference proteome</keyword>
<evidence type="ECO:0000313" key="1">
    <source>
        <dbReference type="EMBL" id="CAJ2638607.1"/>
    </source>
</evidence>
<reference evidence="1" key="1">
    <citation type="submission" date="2023-10" db="EMBL/GenBank/DDBJ databases">
        <authorList>
            <person name="Rodriguez Cubillos JULIANA M."/>
            <person name="De Vega J."/>
        </authorList>
    </citation>
    <scope>NUCLEOTIDE SEQUENCE</scope>
</reference>
<dbReference type="EMBL" id="CASHSV030000024">
    <property type="protein sequence ID" value="CAJ2638607.1"/>
    <property type="molecule type" value="Genomic_DNA"/>
</dbReference>
<sequence>MDLGTESVEENEVNHGDANENGTNGEGSVSGEKLGFEFDGNFGVKPDQEGIFGELGSEEAVNSKGAPRKGVGLKKWKRIKRNVVRDHNSSADDSSKVLKRGLSGSGNANLSENMRGVKEKNDGSSNAFGNVVFSDGHMIRGSSSDSRYAVGSGFVVGTDSENSEDRSSKSSTAASEPKVRHEKSRGSRNSNSKNLVNSALKVQQGKGQIESSTKHGGGGRVIIEKENSISSLESDSRSNYKQGVSAVTSNGKHSGNPHIYDGGNDGEAHTNEHFSEGDEGGYGNENGEDEDLLPENSAANLSWDAPEEKSENNQSTSSEDPLIESIRSLQAVQEALEEELQKFREIDTEVVSPDDDTAKCSSASAGITAVDLELHKSGLSGHSSAEENKQGTSNPLEFQILNLTQHVNLLESKLEELQGVLAVKDSRIVELETVLSSGKFPKEESANTVGLSEEEHREVQYEVEVLFRQKIEAEVEYLAITKVMQNLKVGADLQLKILEEQEKLSENQEHVLNKLVGAESRASVLKNKAEELEKYVGDSLIVEESFTLQKRVCKVSIYLFLQFFVLILFWFLASQSPNSGVVVPT</sequence>
<organism evidence="1 2">
    <name type="scientific">Trifolium pratense</name>
    <name type="common">Red clover</name>
    <dbReference type="NCBI Taxonomy" id="57577"/>
    <lineage>
        <taxon>Eukaryota</taxon>
        <taxon>Viridiplantae</taxon>
        <taxon>Streptophyta</taxon>
        <taxon>Embryophyta</taxon>
        <taxon>Tracheophyta</taxon>
        <taxon>Spermatophyta</taxon>
        <taxon>Magnoliopsida</taxon>
        <taxon>eudicotyledons</taxon>
        <taxon>Gunneridae</taxon>
        <taxon>Pentapetalae</taxon>
        <taxon>rosids</taxon>
        <taxon>fabids</taxon>
        <taxon>Fabales</taxon>
        <taxon>Fabaceae</taxon>
        <taxon>Papilionoideae</taxon>
        <taxon>50 kb inversion clade</taxon>
        <taxon>NPAAA clade</taxon>
        <taxon>Hologalegina</taxon>
        <taxon>IRL clade</taxon>
        <taxon>Trifolieae</taxon>
        <taxon>Trifolium</taxon>
    </lineage>
</organism>
<accession>A0ACB0J4E2</accession>
<evidence type="ECO:0000313" key="2">
    <source>
        <dbReference type="Proteomes" id="UP001177021"/>
    </source>
</evidence>
<protein>
    <submittedName>
        <fullName evidence="1">Uncharacterized protein</fullName>
    </submittedName>
</protein>
<name>A0ACB0J4E2_TRIPR</name>